<dbReference type="AlphaFoldDB" id="A0A418ZNJ3"/>
<evidence type="ECO:0000313" key="2">
    <source>
        <dbReference type="Proteomes" id="UP000285530"/>
    </source>
</evidence>
<dbReference type="SUPFAM" id="SSF53098">
    <property type="entry name" value="Ribonuclease H-like"/>
    <property type="match status" value="1"/>
</dbReference>
<dbReference type="OrthoDB" id="784829at2"/>
<dbReference type="InterPro" id="IPR036397">
    <property type="entry name" value="RNaseH_sf"/>
</dbReference>
<accession>A0A418ZNJ3</accession>
<dbReference type="EMBL" id="QZEV01000260">
    <property type="protein sequence ID" value="RJK92353.1"/>
    <property type="molecule type" value="Genomic_DNA"/>
</dbReference>
<name>A0A418ZNJ3_9RHOB</name>
<dbReference type="Gene3D" id="3.30.420.10">
    <property type="entry name" value="Ribonuclease H-like superfamily/Ribonuclease H"/>
    <property type="match status" value="1"/>
</dbReference>
<gene>
    <name evidence="1" type="ORF">D3P06_19325</name>
</gene>
<sequence>MAVIDDCCRENLCLVADTSISGARVACELDALVRVYGKPACIVSDNGTEFTSRAILNPDDSARMRRESLEGRQDQVARPAPGSDPLMFGIYATVAAPLFKLARIETAMFNLHARGPLGKSLALAVATSADRAPAGSARWSLEPALLEQMIWRTQDGILALDFLPENLTGKLLGHLVGLGEYGTYTQHDRDLRGVTLSTSDAPFLALLKRHRKVVPAAMVSRIIDIPVEIAAMV</sequence>
<dbReference type="GO" id="GO:0003676">
    <property type="term" value="F:nucleic acid binding"/>
    <property type="evidence" value="ECO:0007669"/>
    <property type="project" value="InterPro"/>
</dbReference>
<proteinExistence type="predicted"/>
<reference evidence="1 2" key="1">
    <citation type="submission" date="2018-09" db="EMBL/GenBank/DDBJ databases">
        <title>Paracoccus onubensis nov. sp. a moderate halophilic bacterium isolated from Gruta de las Maravillas (Aracena, Spain).</title>
        <authorList>
            <person name="Jurado V."/>
            <person name="Gutierrez-Patricio S."/>
            <person name="Gonzalez-Pimentel J.L."/>
            <person name="Laiz L."/>
            <person name="Saiz-Jimenez C."/>
        </authorList>
    </citation>
    <scope>NUCLEOTIDE SEQUENCE [LARGE SCALE GENOMIC DNA]</scope>
    <source>
        <strain evidence="1 2">DSM 19484</strain>
    </source>
</reference>
<comment type="caution">
    <text evidence="1">The sequence shown here is derived from an EMBL/GenBank/DDBJ whole genome shotgun (WGS) entry which is preliminary data.</text>
</comment>
<protein>
    <submittedName>
        <fullName evidence="1">DUF927 domain-containing protein</fullName>
    </submittedName>
</protein>
<dbReference type="PANTHER" id="PTHR47515">
    <property type="entry name" value="LOW CALCIUM RESPONSE LOCUS PROTEIN T"/>
    <property type="match status" value="1"/>
</dbReference>
<organism evidence="1 2">
    <name type="scientific">Paracoccus aestuarii</name>
    <dbReference type="NCBI Taxonomy" id="453842"/>
    <lineage>
        <taxon>Bacteria</taxon>
        <taxon>Pseudomonadati</taxon>
        <taxon>Pseudomonadota</taxon>
        <taxon>Alphaproteobacteria</taxon>
        <taxon>Rhodobacterales</taxon>
        <taxon>Paracoccaceae</taxon>
        <taxon>Paracoccus</taxon>
    </lineage>
</organism>
<dbReference type="PANTHER" id="PTHR47515:SF1">
    <property type="entry name" value="BLR2054 PROTEIN"/>
    <property type="match status" value="1"/>
</dbReference>
<evidence type="ECO:0000313" key="1">
    <source>
        <dbReference type="EMBL" id="RJK92353.1"/>
    </source>
</evidence>
<dbReference type="Proteomes" id="UP000285530">
    <property type="component" value="Unassembled WGS sequence"/>
</dbReference>
<keyword evidence="2" id="KW-1185">Reference proteome</keyword>
<dbReference type="InterPro" id="IPR012337">
    <property type="entry name" value="RNaseH-like_sf"/>
</dbReference>
<feature type="non-terminal residue" evidence="1">
    <location>
        <position position="233"/>
    </location>
</feature>